<comment type="caution">
    <text evidence="3">The sequence shown here is derived from an EMBL/GenBank/DDBJ whole genome shotgun (WGS) entry which is preliminary data.</text>
</comment>
<dbReference type="EMBL" id="JADQDQ010000005">
    <property type="protein sequence ID" value="MBF9238307.1"/>
    <property type="molecule type" value="Genomic_DNA"/>
</dbReference>
<evidence type="ECO:0000313" key="3">
    <source>
        <dbReference type="EMBL" id="MBF9238307.1"/>
    </source>
</evidence>
<accession>A0ABS0IIV6</accession>
<protein>
    <submittedName>
        <fullName evidence="3">PH domain-containing protein</fullName>
    </submittedName>
</protein>
<dbReference type="Proteomes" id="UP000597617">
    <property type="component" value="Unassembled WGS sequence"/>
</dbReference>
<dbReference type="RefSeq" id="WP_196282675.1">
    <property type="nucleotide sequence ID" value="NZ_JADQDQ010000005.1"/>
</dbReference>
<proteinExistence type="predicted"/>
<feature type="domain" description="YokE-like PH" evidence="2">
    <location>
        <begin position="35"/>
        <end position="119"/>
    </location>
</feature>
<dbReference type="Pfam" id="PF14470">
    <property type="entry name" value="bPH_3"/>
    <property type="match status" value="1"/>
</dbReference>
<sequence length="196" mass="21631">MAPFVKLLTEGQDRDAVEKLLGKTTGLLEAGETIEHVAVQCKPLFNAFPDGIAVTSKRIIFCKLKNFGLTVEFKTYPWHEVVGMYLKDGLQGADFTVKTANMSETMGYLPLAQAQKLHQFGLARQQEAHEQRPRNLGNSRLGGGGSASSTPASGRPEANSNEHDTALKMSQLAMMLKYRIINQAEYNERRLALFSA</sequence>
<name>A0ABS0IIV6_9BACT</name>
<dbReference type="InterPro" id="IPR039519">
    <property type="entry name" value="YokE-like_PH"/>
</dbReference>
<feature type="region of interest" description="Disordered" evidence="1">
    <location>
        <begin position="124"/>
        <end position="161"/>
    </location>
</feature>
<reference evidence="3 4" key="1">
    <citation type="submission" date="2020-11" db="EMBL/GenBank/DDBJ databases">
        <authorList>
            <person name="Kim M.K."/>
        </authorList>
    </citation>
    <scope>NUCLEOTIDE SEQUENCE [LARGE SCALE GENOMIC DNA]</scope>
    <source>
        <strain evidence="3 4">BT683</strain>
    </source>
</reference>
<keyword evidence="4" id="KW-1185">Reference proteome</keyword>
<evidence type="ECO:0000313" key="4">
    <source>
        <dbReference type="Proteomes" id="UP000597617"/>
    </source>
</evidence>
<evidence type="ECO:0000256" key="1">
    <source>
        <dbReference type="SAM" id="MobiDB-lite"/>
    </source>
</evidence>
<organism evidence="3 4">
    <name type="scientific">Hymenobacter jeongseonensis</name>
    <dbReference type="NCBI Taxonomy" id="2791027"/>
    <lineage>
        <taxon>Bacteria</taxon>
        <taxon>Pseudomonadati</taxon>
        <taxon>Bacteroidota</taxon>
        <taxon>Cytophagia</taxon>
        <taxon>Cytophagales</taxon>
        <taxon>Hymenobacteraceae</taxon>
        <taxon>Hymenobacter</taxon>
    </lineage>
</organism>
<gene>
    <name evidence="3" type="ORF">I2I05_12955</name>
</gene>
<evidence type="ECO:0000259" key="2">
    <source>
        <dbReference type="Pfam" id="PF14470"/>
    </source>
</evidence>